<keyword evidence="2" id="KW-1185">Reference proteome</keyword>
<dbReference type="AlphaFoldDB" id="A0AAV6QRS8"/>
<evidence type="ECO:0000313" key="2">
    <source>
        <dbReference type="Proteomes" id="UP000693946"/>
    </source>
</evidence>
<proteinExistence type="predicted"/>
<name>A0AAV6QRS8_SOLSE</name>
<protein>
    <submittedName>
        <fullName evidence="1">Uncharacterized protein</fullName>
    </submittedName>
</protein>
<dbReference type="Proteomes" id="UP000693946">
    <property type="component" value="Linkage Group LG3"/>
</dbReference>
<gene>
    <name evidence="1" type="ORF">JOB18_011989</name>
</gene>
<dbReference type="EMBL" id="JAGKHQ010000015">
    <property type="protein sequence ID" value="KAG7496106.1"/>
    <property type="molecule type" value="Genomic_DNA"/>
</dbReference>
<reference evidence="1 2" key="1">
    <citation type="journal article" date="2021" name="Sci. Rep.">
        <title>Chromosome anchoring in Senegalese sole (Solea senegalensis) reveals sex-associated markers and genome rearrangements in flatfish.</title>
        <authorList>
            <person name="Guerrero-Cozar I."/>
            <person name="Gomez-Garrido J."/>
            <person name="Berbel C."/>
            <person name="Martinez-Blanch J.F."/>
            <person name="Alioto T."/>
            <person name="Claros M.G."/>
            <person name="Gagnaire P.A."/>
            <person name="Manchado M."/>
        </authorList>
    </citation>
    <scope>NUCLEOTIDE SEQUENCE [LARGE SCALE GENOMIC DNA]</scope>
    <source>
        <strain evidence="1">Sse05_10M</strain>
    </source>
</reference>
<sequence>MKKKKKKMKKRRENKALSAWLLSPRLTGVIRTAAACGGRRLIGRATGEIKALVVGRGEGRVAAAGNKNNNARDETEAIPAFIIVSKTKSFSHLMKGGSKTLPRTHTHTHTHTSSAIITSGACSSDFLHTSFSGRQSARVREFSRLKTQPFTSVDVIYAKPVVLKLWYAGSLGYLLARE</sequence>
<comment type="caution">
    <text evidence="1">The sequence shown here is derived from an EMBL/GenBank/DDBJ whole genome shotgun (WGS) entry which is preliminary data.</text>
</comment>
<organism evidence="1 2">
    <name type="scientific">Solea senegalensis</name>
    <name type="common">Senegalese sole</name>
    <dbReference type="NCBI Taxonomy" id="28829"/>
    <lineage>
        <taxon>Eukaryota</taxon>
        <taxon>Metazoa</taxon>
        <taxon>Chordata</taxon>
        <taxon>Craniata</taxon>
        <taxon>Vertebrata</taxon>
        <taxon>Euteleostomi</taxon>
        <taxon>Actinopterygii</taxon>
        <taxon>Neopterygii</taxon>
        <taxon>Teleostei</taxon>
        <taxon>Neoteleostei</taxon>
        <taxon>Acanthomorphata</taxon>
        <taxon>Carangaria</taxon>
        <taxon>Pleuronectiformes</taxon>
        <taxon>Pleuronectoidei</taxon>
        <taxon>Soleidae</taxon>
        <taxon>Solea</taxon>
    </lineage>
</organism>
<accession>A0AAV6QRS8</accession>
<evidence type="ECO:0000313" key="1">
    <source>
        <dbReference type="EMBL" id="KAG7496106.1"/>
    </source>
</evidence>